<keyword evidence="4" id="KW-1185">Reference proteome</keyword>
<feature type="transmembrane region" description="Helical" evidence="1">
    <location>
        <begin position="34"/>
        <end position="59"/>
    </location>
</feature>
<proteinExistence type="predicted"/>
<feature type="chain" id="PRO_5020945373" evidence="2">
    <location>
        <begin position="32"/>
        <end position="118"/>
    </location>
</feature>
<keyword evidence="1" id="KW-0472">Membrane</keyword>
<comment type="caution">
    <text evidence="3">The sequence shown here is derived from an EMBL/GenBank/DDBJ whole genome shotgun (WGS) entry which is preliminary data.</text>
</comment>
<keyword evidence="2" id="KW-0732">Signal</keyword>
<organism evidence="3 4">
    <name type="scientific">Salinomyces thailandicus</name>
    <dbReference type="NCBI Taxonomy" id="706561"/>
    <lineage>
        <taxon>Eukaryota</taxon>
        <taxon>Fungi</taxon>
        <taxon>Dikarya</taxon>
        <taxon>Ascomycota</taxon>
        <taxon>Pezizomycotina</taxon>
        <taxon>Dothideomycetes</taxon>
        <taxon>Dothideomycetidae</taxon>
        <taxon>Mycosphaerellales</taxon>
        <taxon>Teratosphaeriaceae</taxon>
        <taxon>Salinomyces</taxon>
    </lineage>
</organism>
<reference evidence="3 4" key="1">
    <citation type="submission" date="2017-03" db="EMBL/GenBank/DDBJ databases">
        <title>Genomes of endolithic fungi from Antarctica.</title>
        <authorList>
            <person name="Coleine C."/>
            <person name="Masonjones S."/>
            <person name="Stajich J.E."/>
        </authorList>
    </citation>
    <scope>NUCLEOTIDE SEQUENCE [LARGE SCALE GENOMIC DNA]</scope>
    <source>
        <strain evidence="3 4">CCFEE 6315</strain>
    </source>
</reference>
<accession>A0A4U0TQS4</accession>
<dbReference type="AlphaFoldDB" id="A0A4U0TQS4"/>
<dbReference type="EMBL" id="NAJL01000044">
    <property type="protein sequence ID" value="TKA24430.1"/>
    <property type="molecule type" value="Genomic_DNA"/>
</dbReference>
<keyword evidence="1" id="KW-0812">Transmembrane</keyword>
<gene>
    <name evidence="3" type="ORF">B0A50_06750</name>
</gene>
<evidence type="ECO:0000256" key="2">
    <source>
        <dbReference type="SAM" id="SignalP"/>
    </source>
</evidence>
<dbReference type="OrthoDB" id="408152at2759"/>
<name>A0A4U0TQS4_9PEZI</name>
<keyword evidence="1" id="KW-1133">Transmembrane helix</keyword>
<evidence type="ECO:0000313" key="3">
    <source>
        <dbReference type="EMBL" id="TKA24430.1"/>
    </source>
</evidence>
<feature type="signal peptide" evidence="2">
    <location>
        <begin position="1"/>
        <end position="31"/>
    </location>
</feature>
<sequence length="118" mass="13265">MGYCLALSPAILPSSILLIAALVAQRSPSLGPKIFVIGLFNPSLVSPTGIGDVLALLGYKRLGWKVVRFRHLVHTFIKRDYRALIHQTRFYDAFGNLLWPMVYQEMAETCPESRFILS</sequence>
<dbReference type="Proteomes" id="UP000308549">
    <property type="component" value="Unassembled WGS sequence"/>
</dbReference>
<protein>
    <submittedName>
        <fullName evidence="3">Uncharacterized protein</fullName>
    </submittedName>
</protein>
<evidence type="ECO:0000313" key="4">
    <source>
        <dbReference type="Proteomes" id="UP000308549"/>
    </source>
</evidence>
<evidence type="ECO:0000256" key="1">
    <source>
        <dbReference type="SAM" id="Phobius"/>
    </source>
</evidence>